<evidence type="ECO:0000256" key="1">
    <source>
        <dbReference type="SAM" id="SignalP"/>
    </source>
</evidence>
<dbReference type="AlphaFoldDB" id="A0A0R0AVG8"/>
<keyword evidence="1" id="KW-0732">Signal</keyword>
<sequence length="365" mass="39705">MIKSAMTTTLLLCLASNAKAGPDGAFLCDSQAPYDFLTADIHGYQRFGIFRSGKPLADSQAGALVAGQGVKANSAEGLILVPTEAAGKGQIELRKGGKLLKRIPGWLNEWAGWRSGEQEKFMFVVWNGDPDAPLTLKTWKTRYVVDGNGHVLVEQHYEGFTDSENGDPLLSFSADGRALFELANEDQPTRSKKIFDANDLLQVGEVVGPEHPPITQLQMLSSDDGYAIAGHRLHRIRNGRLEDTGLPPSFKAQTISMDNRSNRILVEGEGDFVVMDMAGHLLFRHGASVAPGTAGPQWMRAKLAIDGSVAFVRDAASLVAVRTRKSGYAEERMVPLDADDWTRLACLTPRSAALMIDDKPVLVKF</sequence>
<accession>A0A0R0AVG8</accession>
<gene>
    <name evidence="2" type="ORF">ARC20_08350</name>
</gene>
<protein>
    <submittedName>
        <fullName evidence="2">Uncharacterized protein</fullName>
    </submittedName>
</protein>
<dbReference type="Proteomes" id="UP000051802">
    <property type="component" value="Unassembled WGS sequence"/>
</dbReference>
<name>A0A0R0AVG8_9GAMM</name>
<dbReference type="EMBL" id="LLXU01000067">
    <property type="protein sequence ID" value="KRG44664.1"/>
    <property type="molecule type" value="Genomic_DNA"/>
</dbReference>
<evidence type="ECO:0000313" key="3">
    <source>
        <dbReference type="Proteomes" id="UP000051802"/>
    </source>
</evidence>
<reference evidence="2 3" key="1">
    <citation type="submission" date="2015-10" db="EMBL/GenBank/DDBJ databases">
        <title>Genome sequencing and analysis of members of genus Stenotrophomonas.</title>
        <authorList>
            <person name="Patil P.P."/>
            <person name="Midha S."/>
            <person name="Patil P.B."/>
        </authorList>
    </citation>
    <scope>NUCLEOTIDE SEQUENCE [LARGE SCALE GENOMIC DNA]</scope>
    <source>
        <strain evidence="2 3">JCM 16536</strain>
    </source>
</reference>
<evidence type="ECO:0000313" key="2">
    <source>
        <dbReference type="EMBL" id="KRG44664.1"/>
    </source>
</evidence>
<feature type="signal peptide" evidence="1">
    <location>
        <begin position="1"/>
        <end position="20"/>
    </location>
</feature>
<organism evidence="2 3">
    <name type="scientific">Stenotrophomonas panacihumi</name>
    <dbReference type="NCBI Taxonomy" id="676599"/>
    <lineage>
        <taxon>Bacteria</taxon>
        <taxon>Pseudomonadati</taxon>
        <taxon>Pseudomonadota</taxon>
        <taxon>Gammaproteobacteria</taxon>
        <taxon>Lysobacterales</taxon>
        <taxon>Lysobacteraceae</taxon>
        <taxon>Stenotrophomonas</taxon>
    </lineage>
</organism>
<comment type="caution">
    <text evidence="2">The sequence shown here is derived from an EMBL/GenBank/DDBJ whole genome shotgun (WGS) entry which is preliminary data.</text>
</comment>
<keyword evidence="3" id="KW-1185">Reference proteome</keyword>
<dbReference type="RefSeq" id="WP_057646138.1">
    <property type="nucleotide sequence ID" value="NZ_LLXU01000067.1"/>
</dbReference>
<proteinExistence type="predicted"/>
<feature type="chain" id="PRO_5006391386" evidence="1">
    <location>
        <begin position="21"/>
        <end position="365"/>
    </location>
</feature>